<feature type="compositionally biased region" description="Low complexity" evidence="1">
    <location>
        <begin position="31"/>
        <end position="52"/>
    </location>
</feature>
<feature type="region of interest" description="Disordered" evidence="1">
    <location>
        <begin position="31"/>
        <end position="129"/>
    </location>
</feature>
<dbReference type="Proteomes" id="UP001610563">
    <property type="component" value="Unassembled WGS sequence"/>
</dbReference>
<gene>
    <name evidence="2" type="ORF">BJX66DRAFT_317938</name>
</gene>
<feature type="compositionally biased region" description="Low complexity" evidence="1">
    <location>
        <begin position="77"/>
        <end position="111"/>
    </location>
</feature>
<keyword evidence="3" id="KW-1185">Reference proteome</keyword>
<organism evidence="2 3">
    <name type="scientific">Aspergillus keveii</name>
    <dbReference type="NCBI Taxonomy" id="714993"/>
    <lineage>
        <taxon>Eukaryota</taxon>
        <taxon>Fungi</taxon>
        <taxon>Dikarya</taxon>
        <taxon>Ascomycota</taxon>
        <taxon>Pezizomycotina</taxon>
        <taxon>Eurotiomycetes</taxon>
        <taxon>Eurotiomycetidae</taxon>
        <taxon>Eurotiales</taxon>
        <taxon>Aspergillaceae</taxon>
        <taxon>Aspergillus</taxon>
        <taxon>Aspergillus subgen. Nidulantes</taxon>
    </lineage>
</organism>
<evidence type="ECO:0000313" key="3">
    <source>
        <dbReference type="Proteomes" id="UP001610563"/>
    </source>
</evidence>
<comment type="caution">
    <text evidence="2">The sequence shown here is derived from an EMBL/GenBank/DDBJ whole genome shotgun (WGS) entry which is preliminary data.</text>
</comment>
<proteinExistence type="predicted"/>
<protein>
    <submittedName>
        <fullName evidence="2">Uncharacterized protein</fullName>
    </submittedName>
</protein>
<evidence type="ECO:0000256" key="1">
    <source>
        <dbReference type="SAM" id="MobiDB-lite"/>
    </source>
</evidence>
<sequence length="284" mass="29404">MGATVAGVFGQSAIIGNNSAASGSSVAWSNVDFSQASPGSGSLPGSISSVSPAATTLPSGKRRGESLSRALGAKRVSLSGLSFSPSSESTHASASPPTLRSRSSSPSSAPSVKPVLLATSTPPSLNPAKETVLAPIPEIGELDNVLKMKGGQNEEGKSLDSAKAANEGMGEMMSLLLSPKATFTHIPTPVEQGPVKKEGVNADCAEHIARRPRGDSLFDDLDLDLDGGMDQLADTEADTKVVKGEGQKEGDFLELSPIGQHDLWTMENYLKNEPVVQKANTKHE</sequence>
<dbReference type="EMBL" id="JBFTWV010000214">
    <property type="protein sequence ID" value="KAL2783739.1"/>
    <property type="molecule type" value="Genomic_DNA"/>
</dbReference>
<accession>A0ABR4FKK2</accession>
<evidence type="ECO:0000313" key="2">
    <source>
        <dbReference type="EMBL" id="KAL2783739.1"/>
    </source>
</evidence>
<reference evidence="2 3" key="1">
    <citation type="submission" date="2024-07" db="EMBL/GenBank/DDBJ databases">
        <title>Section-level genome sequencing and comparative genomics of Aspergillus sections Usti and Cavernicolus.</title>
        <authorList>
            <consortium name="Lawrence Berkeley National Laboratory"/>
            <person name="Nybo J.L."/>
            <person name="Vesth T.C."/>
            <person name="Theobald S."/>
            <person name="Frisvad J.C."/>
            <person name="Larsen T.O."/>
            <person name="Kjaerboelling I."/>
            <person name="Rothschild-Mancinelli K."/>
            <person name="Lyhne E.K."/>
            <person name="Kogle M.E."/>
            <person name="Barry K."/>
            <person name="Clum A."/>
            <person name="Na H."/>
            <person name="Ledsgaard L."/>
            <person name="Lin J."/>
            <person name="Lipzen A."/>
            <person name="Kuo A."/>
            <person name="Riley R."/>
            <person name="Mondo S."/>
            <person name="Labutti K."/>
            <person name="Haridas S."/>
            <person name="Pangalinan J."/>
            <person name="Salamov A.A."/>
            <person name="Simmons B.A."/>
            <person name="Magnuson J.K."/>
            <person name="Chen J."/>
            <person name="Drula E."/>
            <person name="Henrissat B."/>
            <person name="Wiebenga A."/>
            <person name="Lubbers R.J."/>
            <person name="Gomes A.C."/>
            <person name="Makela M.R."/>
            <person name="Stajich J."/>
            <person name="Grigoriev I.V."/>
            <person name="Mortensen U.H."/>
            <person name="De Vries R.P."/>
            <person name="Baker S.E."/>
            <person name="Andersen M.R."/>
        </authorList>
    </citation>
    <scope>NUCLEOTIDE SEQUENCE [LARGE SCALE GENOMIC DNA]</scope>
    <source>
        <strain evidence="2 3">CBS 209.92</strain>
    </source>
</reference>
<name>A0ABR4FKK2_9EURO</name>